<keyword evidence="1" id="KW-1133">Transmembrane helix</keyword>
<dbReference type="AlphaFoldDB" id="A0A1H9LAH9"/>
<feature type="transmembrane region" description="Helical" evidence="1">
    <location>
        <begin position="83"/>
        <end position="105"/>
    </location>
</feature>
<dbReference type="Proteomes" id="UP001209279">
    <property type="component" value="Chromosome"/>
</dbReference>
<evidence type="ECO:0000313" key="3">
    <source>
        <dbReference type="EMBL" id="PYB76140.1"/>
    </source>
</evidence>
<gene>
    <name evidence="3" type="ORF">DMX07_22365</name>
    <name evidence="5" type="ORF">K7K07_14375</name>
    <name evidence="4" type="ORF">SAMN05216230_105249</name>
    <name evidence="2" type="ORF">V0R55_06005</name>
</gene>
<dbReference type="KEGG" id="pmos:O165_012915"/>
<evidence type="ECO:0000256" key="1">
    <source>
        <dbReference type="SAM" id="Phobius"/>
    </source>
</evidence>
<dbReference type="EMBL" id="JAZDQQ010000004">
    <property type="protein sequence ID" value="MEE1879707.1"/>
    <property type="molecule type" value="Genomic_DNA"/>
</dbReference>
<reference evidence="3 7" key="2">
    <citation type="submission" date="2018-06" db="EMBL/GenBank/DDBJ databases">
        <title>Pseudomonas diversity within urban Lake Michigan freshwaters.</title>
        <authorList>
            <person name="Batrich M."/>
            <person name="Hatzopoulos T."/>
            <person name="Putonti C."/>
        </authorList>
    </citation>
    <scope>NUCLEOTIDE SEQUENCE [LARGE SCALE GENOMIC DNA]</scope>
    <source>
        <strain evidence="3 7">LBp-160603</strain>
    </source>
</reference>
<accession>A0A1H9LAH9</accession>
<evidence type="ECO:0000313" key="7">
    <source>
        <dbReference type="Proteomes" id="UP000247620"/>
    </source>
</evidence>
<reference evidence="5" key="3">
    <citation type="submission" date="2021-08" db="EMBL/GenBank/DDBJ databases">
        <authorList>
            <person name="Yaryura P.M."/>
            <person name="Bianco M.I."/>
            <person name="Morais C."/>
            <person name="Setubal J.C."/>
        </authorList>
    </citation>
    <scope>NUCLEOTIDE SEQUENCE</scope>
    <source>
        <strain evidence="5">AP1</strain>
    </source>
</reference>
<dbReference type="RefSeq" id="WP_023630028.1">
    <property type="nucleotide sequence ID" value="NZ_CATKPM010000070.1"/>
</dbReference>
<evidence type="ECO:0000313" key="5">
    <source>
        <dbReference type="EMBL" id="UXZ43264.1"/>
    </source>
</evidence>
<proteinExistence type="predicted"/>
<dbReference type="EMBL" id="FOEQ01000005">
    <property type="protein sequence ID" value="SER08003.1"/>
    <property type="molecule type" value="Genomic_DNA"/>
</dbReference>
<dbReference type="Proteomes" id="UP001329505">
    <property type="component" value="Unassembled WGS sequence"/>
</dbReference>
<keyword evidence="8" id="KW-1185">Reference proteome</keyword>
<evidence type="ECO:0000313" key="2">
    <source>
        <dbReference type="EMBL" id="MEE1879707.1"/>
    </source>
</evidence>
<reference evidence="2 8" key="4">
    <citation type="submission" date="2024-01" db="EMBL/GenBank/DDBJ databases">
        <title>Unpublished Manusciprt.</title>
        <authorList>
            <person name="Duman M."/>
            <person name="Valdes E.G."/>
            <person name="Ajmi N."/>
            <person name="Altun S."/>
            <person name="Saticioglu I.B."/>
        </authorList>
    </citation>
    <scope>NUCLEOTIDE SEQUENCE [LARGE SCALE GENOMIC DNA]</scope>
    <source>
        <strain evidence="2 8">139P</strain>
    </source>
</reference>
<name>A0A1H9LAH9_9PSED</name>
<protein>
    <submittedName>
        <fullName evidence="4">Uncharacterized protein</fullName>
    </submittedName>
</protein>
<organism evidence="4 6">
    <name type="scientific">Pseudomonas soli</name>
    <dbReference type="NCBI Taxonomy" id="1306993"/>
    <lineage>
        <taxon>Bacteria</taxon>
        <taxon>Pseudomonadati</taxon>
        <taxon>Pseudomonadota</taxon>
        <taxon>Gammaproteobacteria</taxon>
        <taxon>Pseudomonadales</taxon>
        <taxon>Pseudomonadaceae</taxon>
        <taxon>Pseudomonas</taxon>
    </lineage>
</organism>
<reference evidence="4 6" key="1">
    <citation type="submission" date="2016-10" db="EMBL/GenBank/DDBJ databases">
        <authorList>
            <person name="de Groot N.N."/>
        </authorList>
    </citation>
    <scope>NUCLEOTIDE SEQUENCE [LARGE SCALE GENOMIC DNA]</scope>
    <source>
        <strain evidence="4 6">LMG 27941</strain>
    </source>
</reference>
<dbReference type="GeneID" id="93678540"/>
<dbReference type="EMBL" id="CP083803">
    <property type="protein sequence ID" value="UXZ43264.1"/>
    <property type="molecule type" value="Genomic_DNA"/>
</dbReference>
<keyword evidence="1" id="KW-0472">Membrane</keyword>
<feature type="transmembrane region" description="Helical" evidence="1">
    <location>
        <begin position="50"/>
        <end position="71"/>
    </location>
</feature>
<evidence type="ECO:0000313" key="8">
    <source>
        <dbReference type="Proteomes" id="UP001329505"/>
    </source>
</evidence>
<keyword evidence="1" id="KW-0812">Transmembrane</keyword>
<dbReference type="Proteomes" id="UP000199221">
    <property type="component" value="Unassembled WGS sequence"/>
</dbReference>
<evidence type="ECO:0000313" key="6">
    <source>
        <dbReference type="Proteomes" id="UP000199221"/>
    </source>
</evidence>
<evidence type="ECO:0000313" key="4">
    <source>
        <dbReference type="EMBL" id="SER08003.1"/>
    </source>
</evidence>
<dbReference type="Proteomes" id="UP000247620">
    <property type="component" value="Unassembled WGS sequence"/>
</dbReference>
<sequence>MRRLWQKYLALLDADLSAKVFDNLKNLLVCALLFAAGTEAIHGDQQILLGLWVSSFTGWGLILVSALLLLLNVSDTLHRLAKLPYHTALQVILCLLYLVLASRVVEIVWSFRAE</sequence>
<dbReference type="EMBL" id="QJRO01000021">
    <property type="protein sequence ID" value="PYB76140.1"/>
    <property type="molecule type" value="Genomic_DNA"/>
</dbReference>